<accession>A0AAV4J9V8</accession>
<organism evidence="1 2">
    <name type="scientific">Elysia marginata</name>
    <dbReference type="NCBI Taxonomy" id="1093978"/>
    <lineage>
        <taxon>Eukaryota</taxon>
        <taxon>Metazoa</taxon>
        <taxon>Spiralia</taxon>
        <taxon>Lophotrochozoa</taxon>
        <taxon>Mollusca</taxon>
        <taxon>Gastropoda</taxon>
        <taxon>Heterobranchia</taxon>
        <taxon>Euthyneura</taxon>
        <taxon>Panpulmonata</taxon>
        <taxon>Sacoglossa</taxon>
        <taxon>Placobranchoidea</taxon>
        <taxon>Plakobranchidae</taxon>
        <taxon>Elysia</taxon>
    </lineage>
</organism>
<evidence type="ECO:0000313" key="1">
    <source>
        <dbReference type="EMBL" id="GFS18458.1"/>
    </source>
</evidence>
<keyword evidence="2" id="KW-1185">Reference proteome</keyword>
<name>A0AAV4J9V8_9GAST</name>
<reference evidence="1 2" key="1">
    <citation type="journal article" date="2021" name="Elife">
        <title>Chloroplast acquisition without the gene transfer in kleptoplastic sea slugs, Plakobranchus ocellatus.</title>
        <authorList>
            <person name="Maeda T."/>
            <person name="Takahashi S."/>
            <person name="Yoshida T."/>
            <person name="Shimamura S."/>
            <person name="Takaki Y."/>
            <person name="Nagai Y."/>
            <person name="Toyoda A."/>
            <person name="Suzuki Y."/>
            <person name="Arimoto A."/>
            <person name="Ishii H."/>
            <person name="Satoh N."/>
            <person name="Nishiyama T."/>
            <person name="Hasebe M."/>
            <person name="Maruyama T."/>
            <person name="Minagawa J."/>
            <person name="Obokata J."/>
            <person name="Shigenobu S."/>
        </authorList>
    </citation>
    <scope>NUCLEOTIDE SEQUENCE [LARGE SCALE GENOMIC DNA]</scope>
</reference>
<evidence type="ECO:0008006" key="3">
    <source>
        <dbReference type="Google" id="ProtNLM"/>
    </source>
</evidence>
<dbReference type="EMBL" id="BMAT01013694">
    <property type="protein sequence ID" value="GFS18458.1"/>
    <property type="molecule type" value="Genomic_DNA"/>
</dbReference>
<proteinExistence type="predicted"/>
<dbReference type="AlphaFoldDB" id="A0AAV4J9V8"/>
<gene>
    <name evidence="1" type="ORF">ElyMa_006848600</name>
</gene>
<sequence length="85" mass="9270">MQRLELTMKATKRSWACVDREANHNGKEMRGEDAATESPSVVAKLRLKLKRHAAVNYGGRLKFSVNLLVSGTMDSVLSLVGPVSG</sequence>
<protein>
    <recommendedName>
        <fullName evidence="3">Arrestin-like N-terminal domain-containing protein</fullName>
    </recommendedName>
</protein>
<comment type="caution">
    <text evidence="1">The sequence shown here is derived from an EMBL/GenBank/DDBJ whole genome shotgun (WGS) entry which is preliminary data.</text>
</comment>
<dbReference type="Proteomes" id="UP000762676">
    <property type="component" value="Unassembled WGS sequence"/>
</dbReference>
<evidence type="ECO:0000313" key="2">
    <source>
        <dbReference type="Proteomes" id="UP000762676"/>
    </source>
</evidence>